<proteinExistence type="predicted"/>
<keyword evidence="2" id="KW-1185">Reference proteome</keyword>
<organism evidence="1 2">
    <name type="scientific">Austropuccinia psidii MF-1</name>
    <dbReference type="NCBI Taxonomy" id="1389203"/>
    <lineage>
        <taxon>Eukaryota</taxon>
        <taxon>Fungi</taxon>
        <taxon>Dikarya</taxon>
        <taxon>Basidiomycota</taxon>
        <taxon>Pucciniomycotina</taxon>
        <taxon>Pucciniomycetes</taxon>
        <taxon>Pucciniales</taxon>
        <taxon>Sphaerophragmiaceae</taxon>
        <taxon>Austropuccinia</taxon>
    </lineage>
</organism>
<sequence>MLSPLPDAGISGICRRLLKRDREKGSFFSYLNPVDHNHRIGLGSLKGVPVTIDKTACIYCIIETYSRGNKQEIKTKLHQKGSQMYMPTPSHKLTAQHVQV</sequence>
<dbReference type="EMBL" id="AVOT02022865">
    <property type="protein sequence ID" value="MBW0512560.1"/>
    <property type="molecule type" value="Genomic_DNA"/>
</dbReference>
<dbReference type="Proteomes" id="UP000765509">
    <property type="component" value="Unassembled WGS sequence"/>
</dbReference>
<comment type="caution">
    <text evidence="1">The sequence shown here is derived from an EMBL/GenBank/DDBJ whole genome shotgun (WGS) entry which is preliminary data.</text>
</comment>
<accession>A0A9Q3HSI0</accession>
<gene>
    <name evidence="1" type="ORF">O181_052275</name>
</gene>
<dbReference type="AlphaFoldDB" id="A0A9Q3HSI0"/>
<protein>
    <submittedName>
        <fullName evidence="1">Uncharacterized protein</fullName>
    </submittedName>
</protein>
<name>A0A9Q3HSI0_9BASI</name>
<evidence type="ECO:0000313" key="1">
    <source>
        <dbReference type="EMBL" id="MBW0512560.1"/>
    </source>
</evidence>
<reference evidence="1" key="1">
    <citation type="submission" date="2021-03" db="EMBL/GenBank/DDBJ databases">
        <title>Draft genome sequence of rust myrtle Austropuccinia psidii MF-1, a brazilian biotype.</title>
        <authorList>
            <person name="Quecine M.C."/>
            <person name="Pachon D.M.R."/>
            <person name="Bonatelli M.L."/>
            <person name="Correr F.H."/>
            <person name="Franceschini L.M."/>
            <person name="Leite T.F."/>
            <person name="Margarido G.R.A."/>
            <person name="Almeida C.A."/>
            <person name="Ferrarezi J.A."/>
            <person name="Labate C.A."/>
        </authorList>
    </citation>
    <scope>NUCLEOTIDE SEQUENCE</scope>
    <source>
        <strain evidence="1">MF-1</strain>
    </source>
</reference>
<evidence type="ECO:0000313" key="2">
    <source>
        <dbReference type="Proteomes" id="UP000765509"/>
    </source>
</evidence>